<dbReference type="InterPro" id="IPR006564">
    <property type="entry name" value="Znf_PMZ"/>
</dbReference>
<feature type="domain" description="SWIM-type" evidence="5">
    <location>
        <begin position="347"/>
        <end position="375"/>
    </location>
</feature>
<dbReference type="Proteomes" id="UP000826656">
    <property type="component" value="Unassembled WGS sequence"/>
</dbReference>
<evidence type="ECO:0000313" key="7">
    <source>
        <dbReference type="Proteomes" id="UP000826656"/>
    </source>
</evidence>
<keyword evidence="2 4" id="KW-0863">Zinc-finger</keyword>
<evidence type="ECO:0000256" key="3">
    <source>
        <dbReference type="ARBA" id="ARBA00022833"/>
    </source>
</evidence>
<evidence type="ECO:0000256" key="1">
    <source>
        <dbReference type="ARBA" id="ARBA00022723"/>
    </source>
</evidence>
<organism evidence="6 7">
    <name type="scientific">Solanum tuberosum</name>
    <name type="common">Potato</name>
    <dbReference type="NCBI Taxonomy" id="4113"/>
    <lineage>
        <taxon>Eukaryota</taxon>
        <taxon>Viridiplantae</taxon>
        <taxon>Streptophyta</taxon>
        <taxon>Embryophyta</taxon>
        <taxon>Tracheophyta</taxon>
        <taxon>Spermatophyta</taxon>
        <taxon>Magnoliopsida</taxon>
        <taxon>eudicotyledons</taxon>
        <taxon>Gunneridae</taxon>
        <taxon>Pentapetalae</taxon>
        <taxon>asterids</taxon>
        <taxon>lamiids</taxon>
        <taxon>Solanales</taxon>
        <taxon>Solanaceae</taxon>
        <taxon>Solanoideae</taxon>
        <taxon>Solaneae</taxon>
        <taxon>Solanum</taxon>
    </lineage>
</organism>
<reference evidence="6 7" key="1">
    <citation type="journal article" date="2021" name="bioRxiv">
        <title>Chromosome-scale and haplotype-resolved genome assembly of a tetraploid potato cultivar.</title>
        <authorList>
            <person name="Sun H."/>
            <person name="Jiao W.-B."/>
            <person name="Krause K."/>
            <person name="Campoy J.A."/>
            <person name="Goel M."/>
            <person name="Folz-Donahue K."/>
            <person name="Kukat C."/>
            <person name="Huettel B."/>
            <person name="Schneeberger K."/>
        </authorList>
    </citation>
    <scope>NUCLEOTIDE SEQUENCE [LARGE SCALE GENOMIC DNA]</scope>
    <source>
        <strain evidence="6">SolTubOtavaFocal</strain>
        <tissue evidence="6">Leaves</tissue>
    </source>
</reference>
<evidence type="ECO:0000313" key="6">
    <source>
        <dbReference type="EMBL" id="KAH0773948.1"/>
    </source>
</evidence>
<keyword evidence="1" id="KW-0479">Metal-binding</keyword>
<dbReference type="PANTHER" id="PTHR31973:SF191">
    <property type="entry name" value="OS05G0489400 PROTEIN"/>
    <property type="match status" value="1"/>
</dbReference>
<dbReference type="PANTHER" id="PTHR31973">
    <property type="entry name" value="POLYPROTEIN, PUTATIVE-RELATED"/>
    <property type="match status" value="1"/>
</dbReference>
<gene>
    <name evidence="6" type="ORF">KY290_011085</name>
</gene>
<keyword evidence="7" id="KW-1185">Reference proteome</keyword>
<dbReference type="EMBL" id="JAIVGD010000005">
    <property type="protein sequence ID" value="KAH0773948.1"/>
    <property type="molecule type" value="Genomic_DNA"/>
</dbReference>
<accession>A0ABQ7VZM7</accession>
<dbReference type="PROSITE" id="PS50966">
    <property type="entry name" value="ZF_SWIM"/>
    <property type="match status" value="1"/>
</dbReference>
<proteinExistence type="predicted"/>
<dbReference type="Pfam" id="PF04434">
    <property type="entry name" value="SWIM"/>
    <property type="match status" value="1"/>
</dbReference>
<sequence>MAEICGYASDSITFWYKCGKYGRRWRLISTDFEVYAVSKSLRKEDVNEIYFEHLDSYFKMDNGIIPYQETIEDNDKEQLTHENSSGDDFCNLEADLSDDELVSGHEKTKQRILGEIEPLSVGVKKKMAAVEGDSDCCDSCDTRSLHSDSETKSYNYPQFNPKIDGDNPILALELTFGSKREFKDVVATHEIKKRASFGSFSLKKALWAAAKATTVQQFIVCMNHMFELDPNAAAWCNEKEPSQWTMTYFSSDAKSDMLLNNVCEVYNNMILDARDKPILTLLEKLRYLLMARMLANREKAKQWNLGDVCPKIKDILLKNQKAAGEYIPRKSNQWNYEIIGASIMDNWAMDLEKRTCSCRKWSLTGIPCKHAIAAIWAN</sequence>
<evidence type="ECO:0000259" key="5">
    <source>
        <dbReference type="PROSITE" id="PS50966"/>
    </source>
</evidence>
<keyword evidence="3" id="KW-0862">Zinc</keyword>
<evidence type="ECO:0000256" key="2">
    <source>
        <dbReference type="ARBA" id="ARBA00022771"/>
    </source>
</evidence>
<comment type="caution">
    <text evidence="6">The sequence shown here is derived from an EMBL/GenBank/DDBJ whole genome shotgun (WGS) entry which is preliminary data.</text>
</comment>
<protein>
    <recommendedName>
        <fullName evidence="5">SWIM-type domain-containing protein</fullName>
    </recommendedName>
</protein>
<dbReference type="SMART" id="SM00575">
    <property type="entry name" value="ZnF_PMZ"/>
    <property type="match status" value="1"/>
</dbReference>
<name>A0ABQ7VZM7_SOLTU</name>
<evidence type="ECO:0000256" key="4">
    <source>
        <dbReference type="PROSITE-ProRule" id="PRU00325"/>
    </source>
</evidence>
<dbReference type="InterPro" id="IPR007527">
    <property type="entry name" value="Znf_SWIM"/>
</dbReference>